<evidence type="ECO:0000313" key="2">
    <source>
        <dbReference type="EMBL" id="GAA1692081.1"/>
    </source>
</evidence>
<dbReference type="Proteomes" id="UP001500618">
    <property type="component" value="Unassembled WGS sequence"/>
</dbReference>
<keyword evidence="3" id="KW-1185">Reference proteome</keyword>
<proteinExistence type="predicted"/>
<evidence type="ECO:0008006" key="4">
    <source>
        <dbReference type="Google" id="ProtNLM"/>
    </source>
</evidence>
<protein>
    <recommendedName>
        <fullName evidence="4">FtsX extracellular domain-containing protein</fullName>
    </recommendedName>
</protein>
<name>A0ABN2HR68_9ACTN</name>
<evidence type="ECO:0000256" key="1">
    <source>
        <dbReference type="SAM" id="Phobius"/>
    </source>
</evidence>
<gene>
    <name evidence="2" type="ORF">GCM10009765_46820</name>
</gene>
<keyword evidence="1" id="KW-1133">Transmembrane helix</keyword>
<dbReference type="RefSeq" id="WP_163571525.1">
    <property type="nucleotide sequence ID" value="NZ_BAAANY010000019.1"/>
</dbReference>
<accession>A0ABN2HR68</accession>
<keyword evidence="1" id="KW-0812">Transmembrane</keyword>
<keyword evidence="1" id="KW-0472">Membrane</keyword>
<reference evidence="2 3" key="1">
    <citation type="journal article" date="2019" name="Int. J. Syst. Evol. Microbiol.">
        <title>The Global Catalogue of Microorganisms (GCM) 10K type strain sequencing project: providing services to taxonomists for standard genome sequencing and annotation.</title>
        <authorList>
            <consortium name="The Broad Institute Genomics Platform"/>
            <consortium name="The Broad Institute Genome Sequencing Center for Infectious Disease"/>
            <person name="Wu L."/>
            <person name="Ma J."/>
        </authorList>
    </citation>
    <scope>NUCLEOTIDE SEQUENCE [LARGE SCALE GENOMIC DNA]</scope>
    <source>
        <strain evidence="2 3">JCM 14718</strain>
    </source>
</reference>
<organism evidence="2 3">
    <name type="scientific">Fodinicola feengrottensis</name>
    <dbReference type="NCBI Taxonomy" id="435914"/>
    <lineage>
        <taxon>Bacteria</taxon>
        <taxon>Bacillati</taxon>
        <taxon>Actinomycetota</taxon>
        <taxon>Actinomycetes</taxon>
        <taxon>Mycobacteriales</taxon>
        <taxon>Fodinicola</taxon>
    </lineage>
</organism>
<evidence type="ECO:0000313" key="3">
    <source>
        <dbReference type="Proteomes" id="UP001500618"/>
    </source>
</evidence>
<dbReference type="EMBL" id="BAAANY010000019">
    <property type="protein sequence ID" value="GAA1692081.1"/>
    <property type="molecule type" value="Genomic_DNA"/>
</dbReference>
<comment type="caution">
    <text evidence="2">The sequence shown here is derived from an EMBL/GenBank/DDBJ whole genome shotgun (WGS) entry which is preliminary data.</text>
</comment>
<sequence>MNPLRRLRRGAARLVAGFRRLAVFSQVLLGLAVVAVLIGGTVVFGAASAPPPSNVDDIDVVRAGPSQGANIAAYLASTRQSLAALSGTEPVLALVSFRDYQTASSAASVLSGTTVKLAFARVPLPGVQTRLSSFPVTHAGTDLAAGMARLATERSTESTQLRQSAATDPAGRTQDLIGADIARREATAYRSGCGCLYAAVISGAPAALRTFASRSAVRAVDPTPQITDPYSAVFTPLLPEQLTTVAPPPDTAG</sequence>
<feature type="transmembrane region" description="Helical" evidence="1">
    <location>
        <begin position="21"/>
        <end position="47"/>
    </location>
</feature>